<keyword evidence="2" id="KW-1185">Reference proteome</keyword>
<comment type="caution">
    <text evidence="1">The sequence shown here is derived from an EMBL/GenBank/DDBJ whole genome shotgun (WGS) entry which is preliminary data.</text>
</comment>
<name>A0AC61RPD9_9FIRM</name>
<proteinExistence type="predicted"/>
<evidence type="ECO:0000313" key="2">
    <source>
        <dbReference type="Proteomes" id="UP000304953"/>
    </source>
</evidence>
<reference evidence="1" key="1">
    <citation type="submission" date="2019-04" db="EMBL/GenBank/DDBJ databases">
        <title>Microbes associate with the intestines of laboratory mice.</title>
        <authorList>
            <person name="Navarre W."/>
            <person name="Wong E."/>
            <person name="Huang K."/>
            <person name="Tropini C."/>
            <person name="Ng K."/>
            <person name="Yu B."/>
        </authorList>
    </citation>
    <scope>NUCLEOTIDE SEQUENCE</scope>
    <source>
        <strain evidence="1">NM01_1-7b</strain>
    </source>
</reference>
<accession>A0AC61RPD9</accession>
<dbReference type="Proteomes" id="UP000304953">
    <property type="component" value="Unassembled WGS sequence"/>
</dbReference>
<sequence length="116" mass="13725">MLTIGIAIFVWFILKNGNFLLGMLHRQPFEWIVPLGISFYTLQILSYLIDIYKGKIKAQKNFAKYILFILFFPQIIQGPIPRYEQLAEQIYEGHLFDESKFVKGFQLIVWGFFLNL</sequence>
<protein>
    <submittedName>
        <fullName evidence="1">Uncharacterized protein</fullName>
    </submittedName>
</protein>
<organism evidence="1 2">
    <name type="scientific">Petralouisia muris</name>
    <dbReference type="NCBI Taxonomy" id="3032872"/>
    <lineage>
        <taxon>Bacteria</taxon>
        <taxon>Bacillati</taxon>
        <taxon>Bacillota</taxon>
        <taxon>Clostridia</taxon>
        <taxon>Lachnospirales</taxon>
        <taxon>Lachnospiraceae</taxon>
        <taxon>Petralouisia</taxon>
    </lineage>
</organism>
<gene>
    <name evidence="1" type="ORF">E5329_23725</name>
</gene>
<evidence type="ECO:0000313" key="1">
    <source>
        <dbReference type="EMBL" id="TGY90902.1"/>
    </source>
</evidence>
<dbReference type="EMBL" id="SRYA01000079">
    <property type="protein sequence ID" value="TGY90902.1"/>
    <property type="molecule type" value="Genomic_DNA"/>
</dbReference>